<organism evidence="2 3">
    <name type="scientific">Siphonobacter aquaeclarae</name>
    <dbReference type="NCBI Taxonomy" id="563176"/>
    <lineage>
        <taxon>Bacteria</taxon>
        <taxon>Pseudomonadati</taxon>
        <taxon>Bacteroidota</taxon>
        <taxon>Cytophagia</taxon>
        <taxon>Cytophagales</taxon>
        <taxon>Cytophagaceae</taxon>
        <taxon>Siphonobacter</taxon>
    </lineage>
</organism>
<dbReference type="RefSeq" id="WP_093197058.1">
    <property type="nucleotide sequence ID" value="NZ_FNGS01000001.1"/>
</dbReference>
<dbReference type="OrthoDB" id="9801008at2"/>
<dbReference type="STRING" id="563176.SAMN04488090_0412"/>
<proteinExistence type="predicted"/>
<accession>A0A1G9IBM1</accession>
<name>A0A1G9IBM1_9BACT</name>
<dbReference type="Pfam" id="PF14526">
    <property type="entry name" value="Cass2"/>
    <property type="match status" value="1"/>
</dbReference>
<dbReference type="InterPro" id="IPR011256">
    <property type="entry name" value="Reg_factor_effector_dom_sf"/>
</dbReference>
<sequence>METFTLLGPVIRTTNQNGQAAHDIPALWQRFFAENLAAAIPGRVDNAIYCLYTDYETDHTGPYTTLLGCRVEAGTQAPAGMETRTVPAGQYHEIVAKGNLDSGIIYDAWVTIWQSDLPRAFTADFEVYGERAADPADAEVSIFVAVR</sequence>
<keyword evidence="2" id="KW-0238">DNA-binding</keyword>
<keyword evidence="3" id="KW-1185">Reference proteome</keyword>
<protein>
    <submittedName>
        <fullName evidence="2">Predicted transcriptional regulator YdeE, contains AraC-type DNA-binding domain</fullName>
    </submittedName>
</protein>
<evidence type="ECO:0000259" key="1">
    <source>
        <dbReference type="SMART" id="SM00871"/>
    </source>
</evidence>
<dbReference type="Proteomes" id="UP000198901">
    <property type="component" value="Unassembled WGS sequence"/>
</dbReference>
<dbReference type="PANTHER" id="PTHR36444:SF2">
    <property type="entry name" value="TRANSCRIPTIONAL REGULATOR PROTEIN YOBU-RELATED"/>
    <property type="match status" value="1"/>
</dbReference>
<dbReference type="AlphaFoldDB" id="A0A1G9IBM1"/>
<dbReference type="SMART" id="SM00871">
    <property type="entry name" value="AraC_E_bind"/>
    <property type="match status" value="1"/>
</dbReference>
<reference evidence="2 3" key="1">
    <citation type="submission" date="2016-10" db="EMBL/GenBank/DDBJ databases">
        <authorList>
            <person name="de Groot N.N."/>
        </authorList>
    </citation>
    <scope>NUCLEOTIDE SEQUENCE [LARGE SCALE GENOMIC DNA]</scope>
    <source>
        <strain evidence="2 3">DSM 21668</strain>
    </source>
</reference>
<dbReference type="EMBL" id="FNGS01000001">
    <property type="protein sequence ID" value="SDL22601.1"/>
    <property type="molecule type" value="Genomic_DNA"/>
</dbReference>
<dbReference type="GO" id="GO:0003677">
    <property type="term" value="F:DNA binding"/>
    <property type="evidence" value="ECO:0007669"/>
    <property type="project" value="UniProtKB-KW"/>
</dbReference>
<dbReference type="InterPro" id="IPR053182">
    <property type="entry name" value="YobU-like_regulator"/>
</dbReference>
<evidence type="ECO:0000313" key="2">
    <source>
        <dbReference type="EMBL" id="SDL22601.1"/>
    </source>
</evidence>
<gene>
    <name evidence="2" type="ORF">SAMN04488090_0412</name>
</gene>
<dbReference type="SUPFAM" id="SSF55136">
    <property type="entry name" value="Probable bacterial effector-binding domain"/>
    <property type="match status" value="1"/>
</dbReference>
<feature type="domain" description="AraC effector-binding" evidence="1">
    <location>
        <begin position="7"/>
        <end position="147"/>
    </location>
</feature>
<dbReference type="PANTHER" id="PTHR36444">
    <property type="entry name" value="TRANSCRIPTIONAL REGULATOR PROTEIN YOBU-RELATED"/>
    <property type="match status" value="1"/>
</dbReference>
<dbReference type="InterPro" id="IPR029441">
    <property type="entry name" value="Cass2"/>
</dbReference>
<dbReference type="InterPro" id="IPR010499">
    <property type="entry name" value="AraC_E-bd"/>
</dbReference>
<evidence type="ECO:0000313" key="3">
    <source>
        <dbReference type="Proteomes" id="UP000198901"/>
    </source>
</evidence>
<dbReference type="Gene3D" id="3.20.80.10">
    <property type="entry name" value="Regulatory factor, effector binding domain"/>
    <property type="match status" value="1"/>
</dbReference>